<proteinExistence type="predicted"/>
<feature type="domain" description="NAD(P)-binding" evidence="1">
    <location>
        <begin position="8"/>
        <end position="190"/>
    </location>
</feature>
<reference evidence="3" key="1">
    <citation type="submission" date="2024-06" db="EMBL/GenBank/DDBJ databases">
        <authorList>
            <person name="Chang H.C."/>
            <person name="Mun S.Y."/>
        </authorList>
    </citation>
    <scope>NUCLEOTIDE SEQUENCE [LARGE SCALE GENOMIC DNA]</scope>
    <source>
        <strain evidence="3">KT1</strain>
    </source>
</reference>
<protein>
    <submittedName>
        <fullName evidence="2">NAD(P)H-binding protein</fullName>
    </submittedName>
</protein>
<dbReference type="SUPFAM" id="SSF51735">
    <property type="entry name" value="NAD(P)-binding Rossmann-fold domains"/>
    <property type="match status" value="1"/>
</dbReference>
<dbReference type="Proteomes" id="UP001302696">
    <property type="component" value="Chromosome"/>
</dbReference>
<sequence length="213" mass="23751">MAKIMIIGAYGKMAQLLTEKLLNETNDELILFLRNAQRLNKYADNPRVELVDGDVLDTDQLADAMQEAEIIYSNLGGVDLADQIQSVLNAMKLAQKERFVYISSLGAHHEVPGKYGEWNEQAIGAYLPGFRKAAQLVSESGLKYTEIRPAWLTDKDEVAYETTQVDEPFKGTEVSRKSVADFAFQVVTQPQTHVNESVGLNKPDTDGDKPSWI</sequence>
<dbReference type="PANTHER" id="PTHR15020:SF50">
    <property type="entry name" value="UPF0659 PROTEIN YMR090W"/>
    <property type="match status" value="1"/>
</dbReference>
<gene>
    <name evidence="2" type="ORF">N6G96_03200</name>
</gene>
<dbReference type="PANTHER" id="PTHR15020">
    <property type="entry name" value="FLAVIN REDUCTASE-RELATED"/>
    <property type="match status" value="1"/>
</dbReference>
<accession>A0ABZ0Q7Y3</accession>
<evidence type="ECO:0000313" key="3">
    <source>
        <dbReference type="Proteomes" id="UP001302696"/>
    </source>
</evidence>
<dbReference type="InterPro" id="IPR036291">
    <property type="entry name" value="NAD(P)-bd_dom_sf"/>
</dbReference>
<dbReference type="EMBL" id="CP104778">
    <property type="protein sequence ID" value="WPC22243.1"/>
    <property type="molecule type" value="Genomic_DNA"/>
</dbReference>
<evidence type="ECO:0000259" key="1">
    <source>
        <dbReference type="Pfam" id="PF13460"/>
    </source>
</evidence>
<evidence type="ECO:0000313" key="2">
    <source>
        <dbReference type="EMBL" id="WPC22243.1"/>
    </source>
</evidence>
<dbReference type="RefSeq" id="WP_057771735.1">
    <property type="nucleotide sequence ID" value="NZ_BBIM01000036.1"/>
</dbReference>
<organism evidence="2 3">
    <name type="scientific">Pediococcus inopinatus</name>
    <dbReference type="NCBI Taxonomy" id="114090"/>
    <lineage>
        <taxon>Bacteria</taxon>
        <taxon>Bacillati</taxon>
        <taxon>Bacillota</taxon>
        <taxon>Bacilli</taxon>
        <taxon>Lactobacillales</taxon>
        <taxon>Lactobacillaceae</taxon>
        <taxon>Pediococcus</taxon>
    </lineage>
</organism>
<dbReference type="Gene3D" id="3.40.50.720">
    <property type="entry name" value="NAD(P)-binding Rossmann-like Domain"/>
    <property type="match status" value="1"/>
</dbReference>
<keyword evidence="3" id="KW-1185">Reference proteome</keyword>
<dbReference type="InterPro" id="IPR016040">
    <property type="entry name" value="NAD(P)-bd_dom"/>
</dbReference>
<name>A0ABZ0Q7Y3_9LACO</name>
<dbReference type="Pfam" id="PF13460">
    <property type="entry name" value="NAD_binding_10"/>
    <property type="match status" value="1"/>
</dbReference>